<keyword evidence="2" id="KW-1133">Transmembrane helix</keyword>
<accession>A0A2G8SF21</accession>
<dbReference type="AlphaFoldDB" id="A0A2G8SF21"/>
<gene>
    <name evidence="3" type="ORF">GSI_05599</name>
</gene>
<dbReference type="Proteomes" id="UP000230002">
    <property type="component" value="Unassembled WGS sequence"/>
</dbReference>
<keyword evidence="2" id="KW-0472">Membrane</keyword>
<name>A0A2G8SF21_9APHY</name>
<feature type="region of interest" description="Disordered" evidence="1">
    <location>
        <begin position="1"/>
        <end position="43"/>
    </location>
</feature>
<evidence type="ECO:0000256" key="1">
    <source>
        <dbReference type="SAM" id="MobiDB-lite"/>
    </source>
</evidence>
<sequence>MPADEYQYERIPTTDEKRKFPREEPTSDVRELHRRLAQDPRFNPPTPSPWKRIALIVFLISLLYLGLKLRLNAIQKLETEPSVVHANRYSKDFKYRPAASPIITERLKDGRTRLRGAVPTAH</sequence>
<organism evidence="3 4">
    <name type="scientific">Ganoderma sinense ZZ0214-1</name>
    <dbReference type="NCBI Taxonomy" id="1077348"/>
    <lineage>
        <taxon>Eukaryota</taxon>
        <taxon>Fungi</taxon>
        <taxon>Dikarya</taxon>
        <taxon>Basidiomycota</taxon>
        <taxon>Agaricomycotina</taxon>
        <taxon>Agaricomycetes</taxon>
        <taxon>Polyporales</taxon>
        <taxon>Polyporaceae</taxon>
        <taxon>Ganoderma</taxon>
    </lineage>
</organism>
<feature type="compositionally biased region" description="Basic and acidic residues" evidence="1">
    <location>
        <begin position="12"/>
        <end position="38"/>
    </location>
</feature>
<evidence type="ECO:0000313" key="3">
    <source>
        <dbReference type="EMBL" id="PIL32353.1"/>
    </source>
</evidence>
<reference evidence="3 4" key="1">
    <citation type="journal article" date="2015" name="Sci. Rep.">
        <title>Chromosome-level genome map provides insights into diverse defense mechanisms in the medicinal fungus Ganoderma sinense.</title>
        <authorList>
            <person name="Zhu Y."/>
            <person name="Xu J."/>
            <person name="Sun C."/>
            <person name="Zhou S."/>
            <person name="Xu H."/>
            <person name="Nelson D.R."/>
            <person name="Qian J."/>
            <person name="Song J."/>
            <person name="Luo H."/>
            <person name="Xiang L."/>
            <person name="Li Y."/>
            <person name="Xu Z."/>
            <person name="Ji A."/>
            <person name="Wang L."/>
            <person name="Lu S."/>
            <person name="Hayward A."/>
            <person name="Sun W."/>
            <person name="Li X."/>
            <person name="Schwartz D.C."/>
            <person name="Wang Y."/>
            <person name="Chen S."/>
        </authorList>
    </citation>
    <scope>NUCLEOTIDE SEQUENCE [LARGE SCALE GENOMIC DNA]</scope>
    <source>
        <strain evidence="3 4">ZZ0214-1</strain>
    </source>
</reference>
<comment type="caution">
    <text evidence="3">The sequence shown here is derived from an EMBL/GenBank/DDBJ whole genome shotgun (WGS) entry which is preliminary data.</text>
</comment>
<keyword evidence="2" id="KW-0812">Transmembrane</keyword>
<protein>
    <submittedName>
        <fullName evidence="3">Uncharacterized protein</fullName>
    </submittedName>
</protein>
<dbReference type="EMBL" id="AYKW01000011">
    <property type="protein sequence ID" value="PIL32353.1"/>
    <property type="molecule type" value="Genomic_DNA"/>
</dbReference>
<evidence type="ECO:0000256" key="2">
    <source>
        <dbReference type="SAM" id="Phobius"/>
    </source>
</evidence>
<feature type="transmembrane region" description="Helical" evidence="2">
    <location>
        <begin position="50"/>
        <end position="67"/>
    </location>
</feature>
<proteinExistence type="predicted"/>
<keyword evidence="4" id="KW-1185">Reference proteome</keyword>
<dbReference type="OrthoDB" id="2538110at2759"/>
<evidence type="ECO:0000313" key="4">
    <source>
        <dbReference type="Proteomes" id="UP000230002"/>
    </source>
</evidence>
<dbReference type="STRING" id="1077348.A0A2G8SF21"/>